<sequence>MARRPERRGPARGSRARATRRFITTPRDLAVFVNDDFLYQGALGACLVLLARGAPFEGGLPCGPDHPWRTNCATFGAPHVLALLAEASSRALRICRRQKFCVHRRARPEALAGMLTLAASRESYRLGGAETRLKAMVAALEDCGLADLVEGHNAAQNAALAEGNSGTGLRHLDLDPPAWMVRNLLLPVAFADGAPMHPAYGSAHATVAGTSITILKAMFEMYRRESLPPHGTHRWKCGNWQPMTLADIGMDEVFVPTPDGNALVGGNGDPAGLTLAGELDKLASNIGFGCVMAGINHASDVHESLRLGERIAVGILQEQMLNYSEPVSMRFPGFDGDRIVISTMGSGADVSVEIRSADDQPIRFEDWWQRPLD</sequence>
<proteinExistence type="predicted"/>
<name>A0A1E3H293_9HYPH</name>
<evidence type="ECO:0000313" key="2">
    <source>
        <dbReference type="Proteomes" id="UP000094622"/>
    </source>
</evidence>
<accession>A0A1E3H293</accession>
<comment type="caution">
    <text evidence="1">The sequence shown here is derived from an EMBL/GenBank/DDBJ whole genome shotgun (WGS) entry which is preliminary data.</text>
</comment>
<organism evidence="1 2">
    <name type="scientific">Methylobrevis pamukkalensis</name>
    <dbReference type="NCBI Taxonomy" id="1439726"/>
    <lineage>
        <taxon>Bacteria</taxon>
        <taxon>Pseudomonadati</taxon>
        <taxon>Pseudomonadota</taxon>
        <taxon>Alphaproteobacteria</taxon>
        <taxon>Hyphomicrobiales</taxon>
        <taxon>Pleomorphomonadaceae</taxon>
        <taxon>Methylobrevis</taxon>
    </lineage>
</organism>
<evidence type="ECO:0000313" key="1">
    <source>
        <dbReference type="EMBL" id="ODN70448.1"/>
    </source>
</evidence>
<dbReference type="Gene3D" id="1.10.606.10">
    <property type="entry name" value="Vanadium-containing Chloroperoxidase, domain 2"/>
    <property type="match status" value="1"/>
</dbReference>
<dbReference type="SUPFAM" id="SSF48317">
    <property type="entry name" value="Acid phosphatase/Vanadium-dependent haloperoxidase"/>
    <property type="match status" value="1"/>
</dbReference>
<dbReference type="InterPro" id="IPR016119">
    <property type="entry name" value="Br/Cl_peroxidase_C"/>
</dbReference>
<dbReference type="RefSeq" id="WP_141703632.1">
    <property type="nucleotide sequence ID" value="NZ_MCRJ01000050.1"/>
</dbReference>
<gene>
    <name evidence="1" type="ORF">A6302_02251</name>
</gene>
<dbReference type="Proteomes" id="UP000094622">
    <property type="component" value="Unassembled WGS sequence"/>
</dbReference>
<dbReference type="AlphaFoldDB" id="A0A1E3H293"/>
<dbReference type="InterPro" id="IPR036938">
    <property type="entry name" value="PAP2/HPO_sf"/>
</dbReference>
<dbReference type="EMBL" id="MCRJ01000050">
    <property type="protein sequence ID" value="ODN70448.1"/>
    <property type="molecule type" value="Genomic_DNA"/>
</dbReference>
<protein>
    <submittedName>
        <fullName evidence="1">Uncharacterized protein</fullName>
    </submittedName>
</protein>
<dbReference type="OrthoDB" id="7793240at2"/>
<keyword evidence="2" id="KW-1185">Reference proteome</keyword>
<dbReference type="GO" id="GO:0004601">
    <property type="term" value="F:peroxidase activity"/>
    <property type="evidence" value="ECO:0007669"/>
    <property type="project" value="InterPro"/>
</dbReference>
<reference evidence="1 2" key="1">
    <citation type="submission" date="2016-07" db="EMBL/GenBank/DDBJ databases">
        <title>Draft Genome Sequence of Methylobrevis pamukkalensis PK2.</title>
        <authorList>
            <person name="Vasilenko O.V."/>
            <person name="Doronina N.V."/>
            <person name="Shmareva M.N."/>
            <person name="Tarlachkov S.V."/>
            <person name="Mustakhimov I."/>
            <person name="Trotsenko Y.A."/>
        </authorList>
    </citation>
    <scope>NUCLEOTIDE SEQUENCE [LARGE SCALE GENOMIC DNA]</scope>
    <source>
        <strain evidence="1 2">PK2</strain>
    </source>
</reference>